<dbReference type="InterPro" id="IPR008271">
    <property type="entry name" value="Ser/Thr_kinase_AS"/>
</dbReference>
<keyword evidence="6" id="KW-0067">ATP-binding</keyword>
<dbReference type="Gene3D" id="1.10.510.10">
    <property type="entry name" value="Transferase(Phosphotransferase) domain 1"/>
    <property type="match status" value="1"/>
</dbReference>
<dbReference type="OrthoDB" id="162894at2759"/>
<dbReference type="GO" id="GO:0004674">
    <property type="term" value="F:protein serine/threonine kinase activity"/>
    <property type="evidence" value="ECO:0007669"/>
    <property type="project" value="UniProtKB-KW"/>
</dbReference>
<keyword evidence="5" id="KW-0418">Kinase</keyword>
<keyword evidence="2" id="KW-0723">Serine/threonine-protein kinase</keyword>
<evidence type="ECO:0000256" key="2">
    <source>
        <dbReference type="ARBA" id="ARBA00022527"/>
    </source>
</evidence>
<evidence type="ECO:0000256" key="9">
    <source>
        <dbReference type="SAM" id="MobiDB-lite"/>
    </source>
</evidence>
<evidence type="ECO:0000256" key="1">
    <source>
        <dbReference type="ARBA" id="ARBA00012513"/>
    </source>
</evidence>
<dbReference type="InterPro" id="IPR050236">
    <property type="entry name" value="Ser_Thr_kinase_AGC"/>
</dbReference>
<evidence type="ECO:0000256" key="4">
    <source>
        <dbReference type="ARBA" id="ARBA00022741"/>
    </source>
</evidence>
<dbReference type="STRING" id="478820.A0A196SLF2"/>
<dbReference type="Gene3D" id="3.30.200.20">
    <property type="entry name" value="Phosphorylase Kinase, domain 1"/>
    <property type="match status" value="1"/>
</dbReference>
<evidence type="ECO:0000256" key="5">
    <source>
        <dbReference type="ARBA" id="ARBA00022777"/>
    </source>
</evidence>
<comment type="catalytic activity">
    <reaction evidence="8">
        <text>L-seryl-[protein] + ATP = O-phospho-L-seryl-[protein] + ADP + H(+)</text>
        <dbReference type="Rhea" id="RHEA:17989"/>
        <dbReference type="Rhea" id="RHEA-COMP:9863"/>
        <dbReference type="Rhea" id="RHEA-COMP:11604"/>
        <dbReference type="ChEBI" id="CHEBI:15378"/>
        <dbReference type="ChEBI" id="CHEBI:29999"/>
        <dbReference type="ChEBI" id="CHEBI:30616"/>
        <dbReference type="ChEBI" id="CHEBI:83421"/>
        <dbReference type="ChEBI" id="CHEBI:456216"/>
        <dbReference type="EC" id="2.7.11.1"/>
    </reaction>
</comment>
<reference evidence="11 12" key="1">
    <citation type="submission" date="2016-05" db="EMBL/GenBank/DDBJ databases">
        <title>Nuclear genome of Blastocystis sp. subtype 1 NandII.</title>
        <authorList>
            <person name="Gentekaki E."/>
            <person name="Curtis B."/>
            <person name="Stairs C."/>
            <person name="Eme L."/>
            <person name="Herman E."/>
            <person name="Klimes V."/>
            <person name="Arias M.C."/>
            <person name="Elias M."/>
            <person name="Hilliou F."/>
            <person name="Klute M."/>
            <person name="Malik S.-B."/>
            <person name="Pightling A."/>
            <person name="Rachubinski R."/>
            <person name="Salas D."/>
            <person name="Schlacht A."/>
            <person name="Suga H."/>
            <person name="Archibald J."/>
            <person name="Ball S.G."/>
            <person name="Clark G."/>
            <person name="Dacks J."/>
            <person name="Van Der Giezen M."/>
            <person name="Tsaousis A."/>
            <person name="Roger A."/>
        </authorList>
    </citation>
    <scope>NUCLEOTIDE SEQUENCE [LARGE SCALE GENOMIC DNA]</scope>
    <source>
        <strain evidence="12">ATCC 50177 / NandII</strain>
    </source>
</reference>
<dbReference type="PANTHER" id="PTHR24356">
    <property type="entry name" value="SERINE/THREONINE-PROTEIN KINASE"/>
    <property type="match status" value="1"/>
</dbReference>
<evidence type="ECO:0000256" key="3">
    <source>
        <dbReference type="ARBA" id="ARBA00022679"/>
    </source>
</evidence>
<evidence type="ECO:0000256" key="7">
    <source>
        <dbReference type="ARBA" id="ARBA00047899"/>
    </source>
</evidence>
<dbReference type="Pfam" id="PF00069">
    <property type="entry name" value="Pkinase"/>
    <property type="match status" value="1"/>
</dbReference>
<evidence type="ECO:0000259" key="10">
    <source>
        <dbReference type="PROSITE" id="PS50011"/>
    </source>
</evidence>
<organism evidence="11 12">
    <name type="scientific">Blastocystis sp. subtype 1 (strain ATCC 50177 / NandII)</name>
    <dbReference type="NCBI Taxonomy" id="478820"/>
    <lineage>
        <taxon>Eukaryota</taxon>
        <taxon>Sar</taxon>
        <taxon>Stramenopiles</taxon>
        <taxon>Bigyra</taxon>
        <taxon>Opalozoa</taxon>
        <taxon>Opalinata</taxon>
        <taxon>Blastocystidae</taxon>
        <taxon>Blastocystis</taxon>
    </lineage>
</organism>
<dbReference type="EMBL" id="LXWW01000045">
    <property type="protein sequence ID" value="OAO17106.1"/>
    <property type="molecule type" value="Genomic_DNA"/>
</dbReference>
<keyword evidence="12" id="KW-1185">Reference proteome</keyword>
<evidence type="ECO:0000313" key="11">
    <source>
        <dbReference type="EMBL" id="OAO17106.1"/>
    </source>
</evidence>
<dbReference type="AlphaFoldDB" id="A0A196SLF2"/>
<feature type="region of interest" description="Disordered" evidence="9">
    <location>
        <begin position="590"/>
        <end position="619"/>
    </location>
</feature>
<accession>A0A196SLF2</accession>
<name>A0A196SLF2_BLAHN</name>
<keyword evidence="4" id="KW-0547">Nucleotide-binding</keyword>
<feature type="compositionally biased region" description="Basic and acidic residues" evidence="9">
    <location>
        <begin position="441"/>
        <end position="471"/>
    </location>
</feature>
<evidence type="ECO:0000256" key="8">
    <source>
        <dbReference type="ARBA" id="ARBA00048679"/>
    </source>
</evidence>
<keyword evidence="3" id="KW-0808">Transferase</keyword>
<dbReference type="InterPro" id="IPR000719">
    <property type="entry name" value="Prot_kinase_dom"/>
</dbReference>
<dbReference type="InterPro" id="IPR011009">
    <property type="entry name" value="Kinase-like_dom_sf"/>
</dbReference>
<dbReference type="EC" id="2.7.11.1" evidence="1"/>
<evidence type="ECO:0000313" key="12">
    <source>
        <dbReference type="Proteomes" id="UP000078348"/>
    </source>
</evidence>
<evidence type="ECO:0000256" key="6">
    <source>
        <dbReference type="ARBA" id="ARBA00022840"/>
    </source>
</evidence>
<comment type="catalytic activity">
    <reaction evidence="7">
        <text>L-threonyl-[protein] + ATP = O-phospho-L-threonyl-[protein] + ADP + H(+)</text>
        <dbReference type="Rhea" id="RHEA:46608"/>
        <dbReference type="Rhea" id="RHEA-COMP:11060"/>
        <dbReference type="Rhea" id="RHEA-COMP:11605"/>
        <dbReference type="ChEBI" id="CHEBI:15378"/>
        <dbReference type="ChEBI" id="CHEBI:30013"/>
        <dbReference type="ChEBI" id="CHEBI:30616"/>
        <dbReference type="ChEBI" id="CHEBI:61977"/>
        <dbReference type="ChEBI" id="CHEBI:456216"/>
        <dbReference type="EC" id="2.7.11.1"/>
    </reaction>
</comment>
<dbReference type="PROSITE" id="PS50011">
    <property type="entry name" value="PROTEIN_KINASE_DOM"/>
    <property type="match status" value="1"/>
</dbReference>
<feature type="compositionally biased region" description="Polar residues" evidence="9">
    <location>
        <begin position="590"/>
        <end position="614"/>
    </location>
</feature>
<feature type="compositionally biased region" description="Basic residues" evidence="9">
    <location>
        <begin position="707"/>
        <end position="723"/>
    </location>
</feature>
<dbReference type="FunFam" id="3.30.200.20:FF:000042">
    <property type="entry name" value="Aurora kinase A"/>
    <property type="match status" value="1"/>
</dbReference>
<gene>
    <name evidence="11" type="ORF">AV274_1132</name>
</gene>
<dbReference type="Proteomes" id="UP000078348">
    <property type="component" value="Unassembled WGS sequence"/>
</dbReference>
<feature type="region of interest" description="Disordered" evidence="9">
    <location>
        <begin position="550"/>
        <end position="578"/>
    </location>
</feature>
<comment type="caution">
    <text evidence="11">The sequence shown here is derived from an EMBL/GenBank/DDBJ whole genome shotgun (WGS) entry which is preliminary data.</text>
</comment>
<dbReference type="SUPFAM" id="SSF56112">
    <property type="entry name" value="Protein kinase-like (PK-like)"/>
    <property type="match status" value="1"/>
</dbReference>
<protein>
    <recommendedName>
        <fullName evidence="1">non-specific serine/threonine protein kinase</fullName>
        <ecNumber evidence="1">2.7.11.1</ecNumber>
    </recommendedName>
</protein>
<dbReference type="GO" id="GO:0035556">
    <property type="term" value="P:intracellular signal transduction"/>
    <property type="evidence" value="ECO:0007669"/>
    <property type="project" value="TreeGrafter"/>
</dbReference>
<sequence>MGFVNKVLYSISPFTGLLLGNQGASSVDELVCLANSQKVQNKELQTIRDSGQQWKEWGKEWINKNRSDPNHGKGHKESMLLCRICEQLIPSEEMAAHSDRCMKEMLAFNADKRLHTFQNRAEGLVSTLMESASKVERNPKEPSREECLRELDFIQTILTSMDKARHFTDSQWGGAEHQRLLHDTIWMCEEHLHDPVVEVNELCQQGVDLFRDRLRLFQSFDSQPFRCLRAAPAKSVSIQDFELVKPIRKGAYGRVYLARKKNTGDIYAIKVMNKRELLRKNQNHHIQAERRIMSHADNPFVVKLFYSFQSKNHLYLVMEFINGGDIYSMLQNVGSLTEDVARVYAAELVLALSYLHDDLHVIHRDLKPDNILISKEGFIKLIDFGLSQIGVAERTAQKREHLPVLSRSSASPQASTPHSLHAHSSDKSSPRGSARSGGHSGGHEYFRGECRGGHSDGHSGNHSYGHIDNHRGNHSGGPSDDANDCHSTHGSACSACDNLTCAVCGADAGNAGNAGNAGTACSVCGARRSKAEATEEAGVDKTVDFLMDSNDSELSSQRSPAASAHDGSSHDTSSLRSDSLSSFTYSSVCSSRTPTSTSQMNSLSSLTIPSGQEPSLSGSYSAGSVSSLACFQDRRTAPSSLARPDSCDASCGKVSGVSEVNDVTGVNGVSGITEFSGVAGVNETTSEVTNEISKEAVESIPVLSRHQIKKRRAQRKLHRRKDKLSRVGTPD</sequence>
<feature type="region of interest" description="Disordered" evidence="9">
    <location>
        <begin position="707"/>
        <end position="731"/>
    </location>
</feature>
<dbReference type="SMART" id="SM00220">
    <property type="entry name" value="S_TKc"/>
    <property type="match status" value="1"/>
</dbReference>
<dbReference type="PANTHER" id="PTHR24356:SF1">
    <property type="entry name" value="SERINE_THREONINE-PROTEIN KINASE GREATWALL"/>
    <property type="match status" value="1"/>
</dbReference>
<feature type="compositionally biased region" description="Polar residues" evidence="9">
    <location>
        <begin position="406"/>
        <end position="418"/>
    </location>
</feature>
<proteinExistence type="predicted"/>
<dbReference type="GO" id="GO:0005524">
    <property type="term" value="F:ATP binding"/>
    <property type="evidence" value="ECO:0007669"/>
    <property type="project" value="UniProtKB-KW"/>
</dbReference>
<feature type="region of interest" description="Disordered" evidence="9">
    <location>
        <begin position="400"/>
        <end position="484"/>
    </location>
</feature>
<feature type="domain" description="Protein kinase" evidence="10">
    <location>
        <begin position="241"/>
        <end position="573"/>
    </location>
</feature>
<dbReference type="PROSITE" id="PS00108">
    <property type="entry name" value="PROTEIN_KINASE_ST"/>
    <property type="match status" value="1"/>
</dbReference>